<proteinExistence type="predicted"/>
<evidence type="ECO:0000313" key="1">
    <source>
        <dbReference type="EMBL" id="TSP13948.1"/>
    </source>
</evidence>
<gene>
    <name evidence="1" type="ORF">FGG12_05600</name>
</gene>
<dbReference type="Proteomes" id="UP000318943">
    <property type="component" value="Unassembled WGS sequence"/>
</dbReference>
<evidence type="ECO:0000313" key="2">
    <source>
        <dbReference type="Proteomes" id="UP000318943"/>
    </source>
</evidence>
<sequence>MKIRLTQAGMQGFTGQMGSLVFQDGLSVGDVPVREAVRMAAVMGAVWEDGTSPSPAQALIASVNLEAPVVAPLERGVDVEPQTPLAPQAPAPVNAEPATVEMLSRLMSPFATYEDMVKLADEKGIAGLREIAEPLGIKARKVVDLLDALAAKFELKPAVTELVAEPVGEVPAQVEAQ</sequence>
<name>A0ABY3ESJ9_9BURK</name>
<protein>
    <submittedName>
        <fullName evidence="1">Uncharacterized protein</fullName>
    </submittedName>
</protein>
<dbReference type="EMBL" id="VCIZ01000002">
    <property type="protein sequence ID" value="TSP13948.1"/>
    <property type="molecule type" value="Genomic_DNA"/>
</dbReference>
<comment type="caution">
    <text evidence="1">The sequence shown here is derived from an EMBL/GenBank/DDBJ whole genome shotgun (WGS) entry which is preliminary data.</text>
</comment>
<dbReference type="RefSeq" id="WP_144196641.1">
    <property type="nucleotide sequence ID" value="NZ_VCIZ01000002.1"/>
</dbReference>
<keyword evidence="2" id="KW-1185">Reference proteome</keyword>
<accession>A0ABY3ESJ9</accession>
<reference evidence="1 2" key="1">
    <citation type="submission" date="2019-05" db="EMBL/GenBank/DDBJ databases">
        <title>Whole genome sequence analysis of Cupriavidus campinensis S14E4C strain.</title>
        <authorList>
            <person name="Abbaszade G."/>
            <person name="Szabo A."/>
            <person name="Toumi M."/>
            <person name="Toth E."/>
        </authorList>
    </citation>
    <scope>NUCLEOTIDE SEQUENCE [LARGE SCALE GENOMIC DNA]</scope>
    <source>
        <strain evidence="1 2">S14E4C</strain>
    </source>
</reference>
<organism evidence="1 2">
    <name type="scientific">Cupriavidus campinensis</name>
    <dbReference type="NCBI Taxonomy" id="151783"/>
    <lineage>
        <taxon>Bacteria</taxon>
        <taxon>Pseudomonadati</taxon>
        <taxon>Pseudomonadota</taxon>
        <taxon>Betaproteobacteria</taxon>
        <taxon>Burkholderiales</taxon>
        <taxon>Burkholderiaceae</taxon>
        <taxon>Cupriavidus</taxon>
    </lineage>
</organism>